<comment type="caution">
    <text evidence="1">The sequence shown here is derived from an EMBL/GenBank/DDBJ whole genome shotgun (WGS) entry which is preliminary data.</text>
</comment>
<gene>
    <name evidence="1" type="ORF">E3N88_34999</name>
</gene>
<protein>
    <submittedName>
        <fullName evidence="1">Uncharacterized protein</fullName>
    </submittedName>
</protein>
<evidence type="ECO:0000313" key="2">
    <source>
        <dbReference type="Proteomes" id="UP000326396"/>
    </source>
</evidence>
<accession>A0A5N6LZQ8</accession>
<sequence length="89" mass="9511">MSDSRFKSGHVSSIVAIRITTVRWVRQEVAGVGESAPGRRFRRPLLCVCLTAANRKRVAHYGAGFAVVEDGVAGRGDRWRVVAGGGATS</sequence>
<dbReference type="EMBL" id="SZYD01000017">
    <property type="protein sequence ID" value="KAD3067119.1"/>
    <property type="molecule type" value="Genomic_DNA"/>
</dbReference>
<dbReference type="AlphaFoldDB" id="A0A5N6LZQ8"/>
<name>A0A5N6LZQ8_9ASTR</name>
<keyword evidence="2" id="KW-1185">Reference proteome</keyword>
<evidence type="ECO:0000313" key="1">
    <source>
        <dbReference type="EMBL" id="KAD3067119.1"/>
    </source>
</evidence>
<dbReference type="Proteomes" id="UP000326396">
    <property type="component" value="Linkage Group LG7"/>
</dbReference>
<organism evidence="1 2">
    <name type="scientific">Mikania micrantha</name>
    <name type="common">bitter vine</name>
    <dbReference type="NCBI Taxonomy" id="192012"/>
    <lineage>
        <taxon>Eukaryota</taxon>
        <taxon>Viridiplantae</taxon>
        <taxon>Streptophyta</taxon>
        <taxon>Embryophyta</taxon>
        <taxon>Tracheophyta</taxon>
        <taxon>Spermatophyta</taxon>
        <taxon>Magnoliopsida</taxon>
        <taxon>eudicotyledons</taxon>
        <taxon>Gunneridae</taxon>
        <taxon>Pentapetalae</taxon>
        <taxon>asterids</taxon>
        <taxon>campanulids</taxon>
        <taxon>Asterales</taxon>
        <taxon>Asteraceae</taxon>
        <taxon>Asteroideae</taxon>
        <taxon>Heliantheae alliance</taxon>
        <taxon>Eupatorieae</taxon>
        <taxon>Mikania</taxon>
    </lineage>
</organism>
<reference evidence="1 2" key="1">
    <citation type="submission" date="2019-05" db="EMBL/GenBank/DDBJ databases">
        <title>Mikania micrantha, genome provides insights into the molecular mechanism of rapid growth.</title>
        <authorList>
            <person name="Liu B."/>
        </authorList>
    </citation>
    <scope>NUCLEOTIDE SEQUENCE [LARGE SCALE GENOMIC DNA]</scope>
    <source>
        <strain evidence="1">NLD-2019</strain>
        <tissue evidence="1">Leaf</tissue>
    </source>
</reference>
<proteinExistence type="predicted"/>